<reference evidence="1" key="1">
    <citation type="journal article" date="2010" name="Insect Mol. Biol.">
        <title>The draft genome sequence of Arsenophonus nasoniae, son-killer bacterium of Nasonia vitripennis, reveals genes associated with virulence and symbiosis.</title>
        <authorList>
            <person name="Wilkes T."/>
            <person name="Darby A.C."/>
            <person name="Choi J."/>
            <person name="Colborne J.K."/>
            <person name="Werren J.H."/>
            <person name="Hurst G.D.D."/>
        </authorList>
    </citation>
    <scope>NUCLEOTIDE SEQUENCE</scope>
</reference>
<sequence>MLWKTYNRLTSEAYILNILSSISPMLNSIKHRTTTIKHLLQLNIILYPLIDYKNILTSLIQKILSIIACLSTLLRKQLPSVT</sequence>
<dbReference type="EMBL" id="FN545154">
    <property type="protein sequence ID" value="CBA71461.1"/>
    <property type="molecule type" value="Genomic_DNA"/>
</dbReference>
<dbReference type="AlphaFoldDB" id="D2TVT1"/>
<proteinExistence type="predicted"/>
<protein>
    <submittedName>
        <fullName evidence="1">Uncharacterized protein</fullName>
    </submittedName>
</protein>
<evidence type="ECO:0000313" key="1">
    <source>
        <dbReference type="EMBL" id="CBA71461.1"/>
    </source>
</evidence>
<name>D2TVT1_9GAMM</name>
<organism evidence="1">
    <name type="scientific">Arsenophonus nasoniae</name>
    <name type="common">son-killer infecting Nasonia vitripennis</name>
    <dbReference type="NCBI Taxonomy" id="638"/>
    <lineage>
        <taxon>Bacteria</taxon>
        <taxon>Pseudomonadati</taxon>
        <taxon>Pseudomonadota</taxon>
        <taxon>Gammaproteobacteria</taxon>
        <taxon>Enterobacterales</taxon>
        <taxon>Morganellaceae</taxon>
        <taxon>Arsenophonus</taxon>
    </lineage>
</organism>
<accession>D2TVT1</accession>
<gene>
    <name evidence="1" type="ORF">ARN_01270</name>
</gene>